<evidence type="ECO:0000313" key="2">
    <source>
        <dbReference type="EMBL" id="KAK3952037.1"/>
    </source>
</evidence>
<evidence type="ECO:0000256" key="1">
    <source>
        <dbReference type="SAM" id="Phobius"/>
    </source>
</evidence>
<keyword evidence="1" id="KW-1133">Transmembrane helix</keyword>
<feature type="transmembrane region" description="Helical" evidence="1">
    <location>
        <begin position="33"/>
        <end position="51"/>
    </location>
</feature>
<feature type="non-terminal residue" evidence="2">
    <location>
        <position position="1"/>
    </location>
</feature>
<keyword evidence="3" id="KW-1185">Reference proteome</keyword>
<evidence type="ECO:0000313" key="3">
    <source>
        <dbReference type="Proteomes" id="UP001303222"/>
    </source>
</evidence>
<name>A0AAN6SF65_9PEZI</name>
<dbReference type="Proteomes" id="UP001303222">
    <property type="component" value="Unassembled WGS sequence"/>
</dbReference>
<sequence>NHAVYQRLEPSGPAYDGSWISGNGIKHQQRKRMIIMVIIMVVGANGVEAVVRACHRSRSGLIRGYKTKM</sequence>
<keyword evidence="1" id="KW-0812">Transmembrane</keyword>
<accession>A0AAN6SF65</accession>
<keyword evidence="1" id="KW-0472">Membrane</keyword>
<proteinExistence type="predicted"/>
<comment type="caution">
    <text evidence="2">The sequence shown here is derived from an EMBL/GenBank/DDBJ whole genome shotgun (WGS) entry which is preliminary data.</text>
</comment>
<reference evidence="2" key="1">
    <citation type="journal article" date="2023" name="Mol. Phylogenet. Evol.">
        <title>Genome-scale phylogeny and comparative genomics of the fungal order Sordariales.</title>
        <authorList>
            <person name="Hensen N."/>
            <person name="Bonometti L."/>
            <person name="Westerberg I."/>
            <person name="Brannstrom I.O."/>
            <person name="Guillou S."/>
            <person name="Cros-Aarteil S."/>
            <person name="Calhoun S."/>
            <person name="Haridas S."/>
            <person name="Kuo A."/>
            <person name="Mondo S."/>
            <person name="Pangilinan J."/>
            <person name="Riley R."/>
            <person name="LaButti K."/>
            <person name="Andreopoulos B."/>
            <person name="Lipzen A."/>
            <person name="Chen C."/>
            <person name="Yan M."/>
            <person name="Daum C."/>
            <person name="Ng V."/>
            <person name="Clum A."/>
            <person name="Steindorff A."/>
            <person name="Ohm R.A."/>
            <person name="Martin F."/>
            <person name="Silar P."/>
            <person name="Natvig D.O."/>
            <person name="Lalanne C."/>
            <person name="Gautier V."/>
            <person name="Ament-Velasquez S.L."/>
            <person name="Kruys A."/>
            <person name="Hutchinson M.I."/>
            <person name="Powell A.J."/>
            <person name="Barry K."/>
            <person name="Miller A.N."/>
            <person name="Grigoriev I.V."/>
            <person name="Debuchy R."/>
            <person name="Gladieux P."/>
            <person name="Hiltunen Thoren M."/>
            <person name="Johannesson H."/>
        </authorList>
    </citation>
    <scope>NUCLEOTIDE SEQUENCE</scope>
    <source>
        <strain evidence="2">CBS 626.80</strain>
    </source>
</reference>
<dbReference type="EMBL" id="MU859133">
    <property type="protein sequence ID" value="KAK3952037.1"/>
    <property type="molecule type" value="Genomic_DNA"/>
</dbReference>
<gene>
    <name evidence="2" type="ORF">QBC32DRAFT_213593</name>
</gene>
<dbReference type="AlphaFoldDB" id="A0AAN6SF65"/>
<protein>
    <submittedName>
        <fullName evidence="2">Uncharacterized protein</fullName>
    </submittedName>
</protein>
<organism evidence="2 3">
    <name type="scientific">Pseudoneurospora amorphoporcata</name>
    <dbReference type="NCBI Taxonomy" id="241081"/>
    <lineage>
        <taxon>Eukaryota</taxon>
        <taxon>Fungi</taxon>
        <taxon>Dikarya</taxon>
        <taxon>Ascomycota</taxon>
        <taxon>Pezizomycotina</taxon>
        <taxon>Sordariomycetes</taxon>
        <taxon>Sordariomycetidae</taxon>
        <taxon>Sordariales</taxon>
        <taxon>Sordariaceae</taxon>
        <taxon>Pseudoneurospora</taxon>
    </lineage>
</organism>
<reference evidence="2" key="2">
    <citation type="submission" date="2023-06" db="EMBL/GenBank/DDBJ databases">
        <authorList>
            <consortium name="Lawrence Berkeley National Laboratory"/>
            <person name="Mondo S.J."/>
            <person name="Hensen N."/>
            <person name="Bonometti L."/>
            <person name="Westerberg I."/>
            <person name="Brannstrom I.O."/>
            <person name="Guillou S."/>
            <person name="Cros-Aarteil S."/>
            <person name="Calhoun S."/>
            <person name="Haridas S."/>
            <person name="Kuo A."/>
            <person name="Pangilinan J."/>
            <person name="Riley R."/>
            <person name="Labutti K."/>
            <person name="Andreopoulos B."/>
            <person name="Lipzen A."/>
            <person name="Chen C."/>
            <person name="Yanf M."/>
            <person name="Daum C."/>
            <person name="Ng V."/>
            <person name="Clum A."/>
            <person name="Steindorff A."/>
            <person name="Ohm R."/>
            <person name="Martin F."/>
            <person name="Silar P."/>
            <person name="Natvig D."/>
            <person name="Lalanne C."/>
            <person name="Gautier V."/>
            <person name="Ament-Velasquez S.L."/>
            <person name="Kruys A."/>
            <person name="Hutchinson M.I."/>
            <person name="Powell A.J."/>
            <person name="Barry K."/>
            <person name="Miller A.N."/>
            <person name="Grigoriev I.V."/>
            <person name="Debuchy R."/>
            <person name="Gladieux P."/>
            <person name="Thoren M.H."/>
            <person name="Johannesson H."/>
        </authorList>
    </citation>
    <scope>NUCLEOTIDE SEQUENCE</scope>
    <source>
        <strain evidence="2">CBS 626.80</strain>
    </source>
</reference>